<dbReference type="InterPro" id="IPR036609">
    <property type="entry name" value="LCCL_sf"/>
</dbReference>
<dbReference type="PROSITE" id="PS50022">
    <property type="entry name" value="FA58C_3"/>
    <property type="match status" value="1"/>
</dbReference>
<dbReference type="InterPro" id="IPR000859">
    <property type="entry name" value="CUB_dom"/>
</dbReference>
<gene>
    <name evidence="19" type="primary">LOC116953428</name>
</gene>
<evidence type="ECO:0000259" key="15">
    <source>
        <dbReference type="PROSITE" id="PS01180"/>
    </source>
</evidence>
<reference evidence="19" key="1">
    <citation type="submission" date="2025-08" db="UniProtKB">
        <authorList>
            <consortium name="RefSeq"/>
        </authorList>
    </citation>
    <scope>IDENTIFICATION</scope>
    <source>
        <tissue evidence="19">Sperm</tissue>
    </source>
</reference>
<comment type="caution">
    <text evidence="11">Lacks conserved residue(s) required for the propagation of feature annotation.</text>
</comment>
<evidence type="ECO:0000256" key="9">
    <source>
        <dbReference type="ARBA" id="ARBA00023136"/>
    </source>
</evidence>
<dbReference type="PANTHER" id="PTHR46806:SF5">
    <property type="entry name" value="F5_8 TYPE C DOMAIN-CONTAINING PROTEIN"/>
    <property type="match status" value="1"/>
</dbReference>
<evidence type="ECO:0000256" key="10">
    <source>
        <dbReference type="ARBA" id="ARBA00023157"/>
    </source>
</evidence>
<keyword evidence="10 11" id="KW-1015">Disulfide bond</keyword>
<dbReference type="FunFam" id="2.60.120.260:FF:000002">
    <property type="entry name" value="Coagulation factor VIII"/>
    <property type="match status" value="1"/>
</dbReference>
<dbReference type="PROSITE" id="PS01285">
    <property type="entry name" value="FA58C_1"/>
    <property type="match status" value="1"/>
</dbReference>
<keyword evidence="8 13" id="KW-1133">Transmembrane helix</keyword>
<sequence length="763" mass="81873">MEPRVRLLSPLSLLAMAGFFSTVHAQEGSACGLTVLGPASGTLASLDYPQAYPRNGSCRWLVRGPPGSRLRLRFADFLVPYNEHCQADYVRLFDGERASSRYCGNMYYVPKEVVSVGSEVTVEFQSRSGTTGRGFLLNYATEQHADLITCLSLGSHFSDEALEYRKYCPAGCFSTDSEIMGCPETGYRDSSPLCRAAVHAGVLAADQGGSVTVRRASGAHYYKGTRANGIASTDGPLSDWLFKFKTDGCDAALGLASGSVADAQLTASSTLQWYDAQGGLQAWPAHHARLGLHGPPWAPFNLDDRQWLQVDLQTPKRVAGIVTTGSAYQNYNFFVTAYKLSYSLDGAKWKFYKTAALGEDKVFEGNTNQWQEARHSLLPALASARFVRLHPTAWHGKIALKAELLGCEPLGPRAAHIPAVRPRLSNTRTRDSTAMMETLSSHEGGAVTRNGNGTLHVEESQGWNAWWVALPVTLALTTLVSVLVIYACVRNRKSRRKAAEGAASTQLGRRAGRCLSLKRIFPSRIPEPADSLINIHYHPDKRQSHDIGAVLSNIEGARHPDYAVPLMAPGQVRKGSTFKPDESAWRDDPHRAAVPRPQPPLPAAAAAAAAAMAPSQHTYTEPIPSGRPEYAMPIVLQRGAASPAIIAPPATTTGGVASSLGASYDRPGQRKPAPGGLGVKKPRPRPGGVPAAAIEVELGYKAPIPVDLSKPEEDSGYRTPRAALALAPALPALPAGMTTAAAPPPPPPPCDYDAPRADRQFDV</sequence>
<organism evidence="18 19">
    <name type="scientific">Petromyzon marinus</name>
    <name type="common">Sea lamprey</name>
    <dbReference type="NCBI Taxonomy" id="7757"/>
    <lineage>
        <taxon>Eukaryota</taxon>
        <taxon>Metazoa</taxon>
        <taxon>Chordata</taxon>
        <taxon>Craniata</taxon>
        <taxon>Vertebrata</taxon>
        <taxon>Cyclostomata</taxon>
        <taxon>Hyperoartia</taxon>
        <taxon>Petromyzontiformes</taxon>
        <taxon>Petromyzontidae</taxon>
        <taxon>Petromyzon</taxon>
    </lineage>
</organism>
<keyword evidence="6 13" id="KW-0812">Transmembrane</keyword>
<dbReference type="GO" id="GO:0007155">
    <property type="term" value="P:cell adhesion"/>
    <property type="evidence" value="ECO:0007669"/>
    <property type="project" value="UniProtKB-KW"/>
</dbReference>
<dbReference type="CDD" id="cd00057">
    <property type="entry name" value="FA58C"/>
    <property type="match status" value="1"/>
</dbReference>
<dbReference type="Pfam" id="PF00754">
    <property type="entry name" value="F5_F8_type_C"/>
    <property type="match status" value="1"/>
</dbReference>
<keyword evidence="4" id="KW-0964">Secreted</keyword>
<evidence type="ECO:0000259" key="17">
    <source>
        <dbReference type="PROSITE" id="PS50820"/>
    </source>
</evidence>
<dbReference type="SUPFAM" id="SSF69848">
    <property type="entry name" value="LCCL domain"/>
    <property type="match status" value="1"/>
</dbReference>
<evidence type="ECO:0000256" key="3">
    <source>
        <dbReference type="ARBA" id="ARBA00004613"/>
    </source>
</evidence>
<dbReference type="Proteomes" id="UP001318040">
    <property type="component" value="Chromosome 51"/>
</dbReference>
<feature type="domain" description="LCCL" evidence="17">
    <location>
        <begin position="144"/>
        <end position="242"/>
    </location>
</feature>
<dbReference type="Gene3D" id="2.60.120.290">
    <property type="entry name" value="Spermadhesin, CUB domain"/>
    <property type="match status" value="1"/>
</dbReference>
<evidence type="ECO:0000256" key="1">
    <source>
        <dbReference type="ARBA" id="ARBA00004184"/>
    </source>
</evidence>
<dbReference type="PROSITE" id="PS50820">
    <property type="entry name" value="LCCL"/>
    <property type="match status" value="1"/>
</dbReference>
<dbReference type="InterPro" id="IPR050633">
    <property type="entry name" value="Neuropilin_MCO_CoagFactor"/>
</dbReference>
<evidence type="ECO:0000256" key="12">
    <source>
        <dbReference type="SAM" id="MobiDB-lite"/>
    </source>
</evidence>
<evidence type="ECO:0000313" key="18">
    <source>
        <dbReference type="Proteomes" id="UP001318040"/>
    </source>
</evidence>
<feature type="signal peptide" evidence="14">
    <location>
        <begin position="1"/>
        <end position="25"/>
    </location>
</feature>
<dbReference type="InterPro" id="IPR004043">
    <property type="entry name" value="LCCL"/>
</dbReference>
<accession>A0AAJ7XCC4</accession>
<dbReference type="InterPro" id="IPR000421">
    <property type="entry name" value="FA58C"/>
</dbReference>
<evidence type="ECO:0000256" key="5">
    <source>
        <dbReference type="ARBA" id="ARBA00022553"/>
    </source>
</evidence>
<feature type="disulfide bond" evidence="11">
    <location>
        <begin position="31"/>
        <end position="58"/>
    </location>
</feature>
<dbReference type="KEGG" id="pmrn:116953428"/>
<dbReference type="GO" id="GO:0005886">
    <property type="term" value="C:plasma membrane"/>
    <property type="evidence" value="ECO:0007669"/>
    <property type="project" value="TreeGrafter"/>
</dbReference>
<dbReference type="SMART" id="SM00231">
    <property type="entry name" value="FA58C"/>
    <property type="match status" value="1"/>
</dbReference>
<evidence type="ECO:0000256" key="4">
    <source>
        <dbReference type="ARBA" id="ARBA00022525"/>
    </source>
</evidence>
<dbReference type="GO" id="GO:0038023">
    <property type="term" value="F:signaling receptor activity"/>
    <property type="evidence" value="ECO:0007669"/>
    <property type="project" value="TreeGrafter"/>
</dbReference>
<evidence type="ECO:0000256" key="8">
    <source>
        <dbReference type="ARBA" id="ARBA00022989"/>
    </source>
</evidence>
<evidence type="ECO:0000256" key="6">
    <source>
        <dbReference type="ARBA" id="ARBA00022692"/>
    </source>
</evidence>
<feature type="chain" id="PRO_5042469883" evidence="14">
    <location>
        <begin position="26"/>
        <end position="763"/>
    </location>
</feature>
<dbReference type="Pfam" id="PF03815">
    <property type="entry name" value="LCCL"/>
    <property type="match status" value="1"/>
</dbReference>
<name>A0AAJ7XCC4_PETMA</name>
<proteinExistence type="predicted"/>
<comment type="subcellular location">
    <subcellularLocation>
        <location evidence="1">Endomembrane system</location>
        <topology evidence="1">Peripheral membrane protein</topology>
    </subcellularLocation>
    <subcellularLocation>
        <location evidence="2">Membrane</location>
        <topology evidence="2">Single-pass type I membrane protein</topology>
    </subcellularLocation>
    <subcellularLocation>
        <location evidence="3">Secreted</location>
    </subcellularLocation>
</comment>
<evidence type="ECO:0000313" key="19">
    <source>
        <dbReference type="RefSeq" id="XP_032829519.1"/>
    </source>
</evidence>
<protein>
    <submittedName>
        <fullName evidence="19">Discoidin, CUB and LCCL domain-containing protein 2-like</fullName>
    </submittedName>
</protein>
<dbReference type="InterPro" id="IPR035914">
    <property type="entry name" value="Sperma_CUB_dom_sf"/>
</dbReference>
<dbReference type="Gene3D" id="2.170.130.20">
    <property type="entry name" value="LCCL-like domain"/>
    <property type="match status" value="1"/>
</dbReference>
<dbReference type="GO" id="GO:0012505">
    <property type="term" value="C:endomembrane system"/>
    <property type="evidence" value="ECO:0007669"/>
    <property type="project" value="UniProtKB-SubCell"/>
</dbReference>
<dbReference type="Pfam" id="PF00431">
    <property type="entry name" value="CUB"/>
    <property type="match status" value="1"/>
</dbReference>
<feature type="region of interest" description="Disordered" evidence="12">
    <location>
        <begin position="657"/>
        <end position="686"/>
    </location>
</feature>
<dbReference type="SMART" id="SM00603">
    <property type="entry name" value="LCCL"/>
    <property type="match status" value="1"/>
</dbReference>
<keyword evidence="5" id="KW-0597">Phosphoprotein</keyword>
<feature type="domain" description="CUB" evidence="15">
    <location>
        <begin position="31"/>
        <end position="142"/>
    </location>
</feature>
<keyword evidence="7" id="KW-0130">Cell adhesion</keyword>
<dbReference type="FunFam" id="2.60.120.290:FF:000005">
    <property type="entry name" value="Procollagen C-endopeptidase enhancer 1"/>
    <property type="match status" value="1"/>
</dbReference>
<feature type="compositionally biased region" description="Basic and acidic residues" evidence="12">
    <location>
        <begin position="753"/>
        <end position="763"/>
    </location>
</feature>
<evidence type="ECO:0000256" key="14">
    <source>
        <dbReference type="SAM" id="SignalP"/>
    </source>
</evidence>
<dbReference type="SUPFAM" id="SSF49854">
    <property type="entry name" value="Spermadhesin, CUB domain"/>
    <property type="match status" value="1"/>
</dbReference>
<evidence type="ECO:0000256" key="13">
    <source>
        <dbReference type="SAM" id="Phobius"/>
    </source>
</evidence>
<dbReference type="InterPro" id="IPR008979">
    <property type="entry name" value="Galactose-bd-like_sf"/>
</dbReference>
<dbReference type="Gene3D" id="2.60.120.260">
    <property type="entry name" value="Galactose-binding domain-like"/>
    <property type="match status" value="1"/>
</dbReference>
<dbReference type="PROSITE" id="PS01180">
    <property type="entry name" value="CUB"/>
    <property type="match status" value="1"/>
</dbReference>
<dbReference type="AlphaFoldDB" id="A0AAJ7XCC4"/>
<dbReference type="RefSeq" id="XP_032829519.1">
    <property type="nucleotide sequence ID" value="XM_032973628.1"/>
</dbReference>
<dbReference type="PANTHER" id="PTHR46806">
    <property type="entry name" value="F5/8 TYPE C DOMAIN-CONTAINING PROTEIN"/>
    <property type="match status" value="1"/>
</dbReference>
<dbReference type="SUPFAM" id="SSF49785">
    <property type="entry name" value="Galactose-binding domain-like"/>
    <property type="match status" value="1"/>
</dbReference>
<evidence type="ECO:0000256" key="11">
    <source>
        <dbReference type="PROSITE-ProRule" id="PRU00059"/>
    </source>
</evidence>
<evidence type="ECO:0000256" key="2">
    <source>
        <dbReference type="ARBA" id="ARBA00004479"/>
    </source>
</evidence>
<keyword evidence="18" id="KW-1185">Reference proteome</keyword>
<dbReference type="SMART" id="SM00042">
    <property type="entry name" value="CUB"/>
    <property type="match status" value="1"/>
</dbReference>
<keyword evidence="9 13" id="KW-0472">Membrane</keyword>
<feature type="transmembrane region" description="Helical" evidence="13">
    <location>
        <begin position="465"/>
        <end position="489"/>
    </location>
</feature>
<feature type="domain" description="F5/8 type C" evidence="16">
    <location>
        <begin position="249"/>
        <end position="407"/>
    </location>
</feature>
<dbReference type="CDD" id="cd00041">
    <property type="entry name" value="CUB"/>
    <property type="match status" value="1"/>
</dbReference>
<feature type="region of interest" description="Disordered" evidence="12">
    <location>
        <begin position="735"/>
        <end position="763"/>
    </location>
</feature>
<dbReference type="GO" id="GO:0005576">
    <property type="term" value="C:extracellular region"/>
    <property type="evidence" value="ECO:0007669"/>
    <property type="project" value="UniProtKB-SubCell"/>
</dbReference>
<keyword evidence="14" id="KW-0732">Signal</keyword>
<evidence type="ECO:0000259" key="16">
    <source>
        <dbReference type="PROSITE" id="PS50022"/>
    </source>
</evidence>
<evidence type="ECO:0000256" key="7">
    <source>
        <dbReference type="ARBA" id="ARBA00022889"/>
    </source>
</evidence>